<dbReference type="Gene3D" id="3.90.226.10">
    <property type="entry name" value="2-enoyl-CoA Hydratase, Chain A, domain 1"/>
    <property type="match status" value="1"/>
</dbReference>
<evidence type="ECO:0000259" key="1">
    <source>
        <dbReference type="SMART" id="SM00228"/>
    </source>
</evidence>
<dbReference type="SMART" id="SM00228">
    <property type="entry name" value="PDZ"/>
    <property type="match status" value="1"/>
</dbReference>
<dbReference type="Gene3D" id="2.30.42.10">
    <property type="match status" value="1"/>
</dbReference>
<evidence type="ECO:0000313" key="3">
    <source>
        <dbReference type="Proteomes" id="UP001209317"/>
    </source>
</evidence>
<dbReference type="InterPro" id="IPR005151">
    <property type="entry name" value="Tail-specific_protease"/>
</dbReference>
<dbReference type="GO" id="GO:0030288">
    <property type="term" value="C:outer membrane-bounded periplasmic space"/>
    <property type="evidence" value="ECO:0007669"/>
    <property type="project" value="TreeGrafter"/>
</dbReference>
<dbReference type="PANTHER" id="PTHR32060:SF30">
    <property type="entry name" value="CARBOXY-TERMINAL PROCESSING PROTEASE CTPA"/>
    <property type="match status" value="1"/>
</dbReference>
<dbReference type="PROSITE" id="PS51257">
    <property type="entry name" value="PROKAR_LIPOPROTEIN"/>
    <property type="match status" value="1"/>
</dbReference>
<dbReference type="Pfam" id="PF03572">
    <property type="entry name" value="Peptidase_S41"/>
    <property type="match status" value="1"/>
</dbReference>
<dbReference type="GO" id="GO:0004175">
    <property type="term" value="F:endopeptidase activity"/>
    <property type="evidence" value="ECO:0007669"/>
    <property type="project" value="TreeGrafter"/>
</dbReference>
<dbReference type="Gene3D" id="3.30.750.170">
    <property type="match status" value="1"/>
</dbReference>
<proteinExistence type="predicted"/>
<keyword evidence="3" id="KW-1185">Reference proteome</keyword>
<organism evidence="2 3">
    <name type="scientific">Haoranjiania flava</name>
    <dbReference type="NCBI Taxonomy" id="1856322"/>
    <lineage>
        <taxon>Bacteria</taxon>
        <taxon>Pseudomonadati</taxon>
        <taxon>Bacteroidota</taxon>
        <taxon>Chitinophagia</taxon>
        <taxon>Chitinophagales</taxon>
        <taxon>Chitinophagaceae</taxon>
        <taxon>Haoranjiania</taxon>
    </lineage>
</organism>
<dbReference type="InterPro" id="IPR029045">
    <property type="entry name" value="ClpP/crotonase-like_dom_sf"/>
</dbReference>
<evidence type="ECO:0000313" key="2">
    <source>
        <dbReference type="EMBL" id="MCU7693413.1"/>
    </source>
</evidence>
<dbReference type="GO" id="GO:0006508">
    <property type="term" value="P:proteolysis"/>
    <property type="evidence" value="ECO:0007669"/>
    <property type="project" value="InterPro"/>
</dbReference>
<reference evidence="2" key="1">
    <citation type="submission" date="2022-10" db="EMBL/GenBank/DDBJ databases">
        <authorList>
            <person name="Kim H.S."/>
            <person name="Kim J.-S."/>
            <person name="Suh M.K."/>
            <person name="Eom M.K."/>
            <person name="Lee J.-S."/>
        </authorList>
    </citation>
    <scope>NUCLEOTIDE SEQUENCE</scope>
    <source>
        <strain evidence="2">LIP-5</strain>
    </source>
</reference>
<protein>
    <submittedName>
        <fullName evidence="2">S41 family peptidase</fullName>
    </submittedName>
</protein>
<accession>A0AAE3ILE1</accession>
<dbReference type="GO" id="GO:0008236">
    <property type="term" value="F:serine-type peptidase activity"/>
    <property type="evidence" value="ECO:0007669"/>
    <property type="project" value="InterPro"/>
</dbReference>
<feature type="domain" description="PDZ" evidence="1">
    <location>
        <begin position="164"/>
        <end position="252"/>
    </location>
</feature>
<dbReference type="InterPro" id="IPR036034">
    <property type="entry name" value="PDZ_sf"/>
</dbReference>
<gene>
    <name evidence="2" type="ORF">OD355_02645</name>
</gene>
<comment type="caution">
    <text evidence="2">The sequence shown here is derived from an EMBL/GenBank/DDBJ whole genome shotgun (WGS) entry which is preliminary data.</text>
</comment>
<dbReference type="Proteomes" id="UP001209317">
    <property type="component" value="Unassembled WGS sequence"/>
</dbReference>
<dbReference type="EMBL" id="JAOTPL010000002">
    <property type="protein sequence ID" value="MCU7693413.1"/>
    <property type="molecule type" value="Genomic_DNA"/>
</dbReference>
<dbReference type="AlphaFoldDB" id="A0AAE3ILE1"/>
<dbReference type="GO" id="GO:0007165">
    <property type="term" value="P:signal transduction"/>
    <property type="evidence" value="ECO:0007669"/>
    <property type="project" value="TreeGrafter"/>
</dbReference>
<dbReference type="InterPro" id="IPR001478">
    <property type="entry name" value="PDZ"/>
</dbReference>
<dbReference type="RefSeq" id="WP_263036898.1">
    <property type="nucleotide sequence ID" value="NZ_JAOTPL010000002.1"/>
</dbReference>
<dbReference type="PANTHER" id="PTHR32060">
    <property type="entry name" value="TAIL-SPECIFIC PROTEASE"/>
    <property type="match status" value="1"/>
</dbReference>
<name>A0AAE3ILE1_9BACT</name>
<dbReference type="SUPFAM" id="SSF50156">
    <property type="entry name" value="PDZ domain-like"/>
    <property type="match status" value="1"/>
</dbReference>
<sequence>MISIHKLLVAAVIFFTAASIYSCKKNIDDIPDDGGVKLDTANSTWADRLYDSVFFYAKEIYYWHDKLPAYKEFLPRQYKTSDTLMGLQKEVFQLTRYAKDGVGRSYEQAIDYDKYGQRIDDNSHAKFSYVAYTKSTMNGGAVSNALLNNDYSKNLKMTLDGKENNFGFVLGFIPAKYSYGTADSIDAAKVDSNSYVSFVRFITKESPAYYAGIRRGDYVTKLNGIIVNDDNINAVERALNGDHLNITTYKPSTKVEKNFSLNKSTYRFDPFFKDTVLTITSPNNGVSKKIGYAAYKSFTEFDSSSKEPLERVIQRFTSQGIQDLVIDLRYNGGGWVNTADNFVDYLAPSSAHGKVKMVNYYNTLMQQKKAIILKQLPQRDENDKIKPGLTYFDYDYSIESNTKKIAKKGSIDLPRIFFIVSSSSASASEMMINCLKPHMNVTLVGASFSDDGKKTYGKPIGFFEVRMGPENNSFSMWVSNFETKNALGEGGYYAGMSTDYQAFDDIRYDLGDPRERCFREAIRLILGDNKYTPPVTMSRYGGAIRSAATTDQGSMKDVRGISLGPVTNIYDMVIDPSK</sequence>
<dbReference type="SUPFAM" id="SSF52096">
    <property type="entry name" value="ClpP/crotonase"/>
    <property type="match status" value="1"/>
</dbReference>